<dbReference type="RefSeq" id="WP_357782121.1">
    <property type="nucleotide sequence ID" value="NZ_JBFAKC010000004.1"/>
</dbReference>
<keyword evidence="6 7" id="KW-0472">Membrane</keyword>
<gene>
    <name evidence="8" type="ORF">AB0I48_10405</name>
</gene>
<evidence type="ECO:0000256" key="7">
    <source>
        <dbReference type="SAM" id="Phobius"/>
    </source>
</evidence>
<comment type="caution">
    <text evidence="8">The sequence shown here is derived from an EMBL/GenBank/DDBJ whole genome shotgun (WGS) entry which is preliminary data.</text>
</comment>
<dbReference type="Proteomes" id="UP001551695">
    <property type="component" value="Unassembled WGS sequence"/>
</dbReference>
<keyword evidence="5 7" id="KW-1133">Transmembrane helix</keyword>
<evidence type="ECO:0000256" key="3">
    <source>
        <dbReference type="ARBA" id="ARBA00022475"/>
    </source>
</evidence>
<evidence type="ECO:0000256" key="2">
    <source>
        <dbReference type="ARBA" id="ARBA00022448"/>
    </source>
</evidence>
<feature type="transmembrane region" description="Helical" evidence="7">
    <location>
        <begin position="296"/>
        <end position="314"/>
    </location>
</feature>
<dbReference type="EMBL" id="JBFAKC010000004">
    <property type="protein sequence ID" value="MEV0707965.1"/>
    <property type="molecule type" value="Genomic_DNA"/>
</dbReference>
<reference evidence="8 9" key="1">
    <citation type="submission" date="2024-06" db="EMBL/GenBank/DDBJ databases">
        <title>The Natural Products Discovery Center: Release of the First 8490 Sequenced Strains for Exploring Actinobacteria Biosynthetic Diversity.</title>
        <authorList>
            <person name="Kalkreuter E."/>
            <person name="Kautsar S.A."/>
            <person name="Yang D."/>
            <person name="Bader C.D."/>
            <person name="Teijaro C.N."/>
            <person name="Fluegel L."/>
            <person name="Davis C.M."/>
            <person name="Simpson J.R."/>
            <person name="Lauterbach L."/>
            <person name="Steele A.D."/>
            <person name="Gui C."/>
            <person name="Meng S."/>
            <person name="Li G."/>
            <person name="Viehrig K."/>
            <person name="Ye F."/>
            <person name="Su P."/>
            <person name="Kiefer A.F."/>
            <person name="Nichols A."/>
            <person name="Cepeda A.J."/>
            <person name="Yan W."/>
            <person name="Fan B."/>
            <person name="Jiang Y."/>
            <person name="Adhikari A."/>
            <person name="Zheng C.-J."/>
            <person name="Schuster L."/>
            <person name="Cowan T.M."/>
            <person name="Smanski M.J."/>
            <person name="Chevrette M.G."/>
            <person name="De Carvalho L.P.S."/>
            <person name="Shen B."/>
        </authorList>
    </citation>
    <scope>NUCLEOTIDE SEQUENCE [LARGE SCALE GENOMIC DNA]</scope>
    <source>
        <strain evidence="8 9">NPDC050403</strain>
    </source>
</reference>
<keyword evidence="2" id="KW-0813">Transport</keyword>
<feature type="transmembrane region" description="Helical" evidence="7">
    <location>
        <begin position="128"/>
        <end position="147"/>
    </location>
</feature>
<feature type="transmembrane region" description="Helical" evidence="7">
    <location>
        <begin position="100"/>
        <end position="122"/>
    </location>
</feature>
<feature type="transmembrane region" description="Helical" evidence="7">
    <location>
        <begin position="238"/>
        <end position="257"/>
    </location>
</feature>
<evidence type="ECO:0000313" key="9">
    <source>
        <dbReference type="Proteomes" id="UP001551695"/>
    </source>
</evidence>
<evidence type="ECO:0000256" key="4">
    <source>
        <dbReference type="ARBA" id="ARBA00022692"/>
    </source>
</evidence>
<feature type="transmembrane region" description="Helical" evidence="7">
    <location>
        <begin position="37"/>
        <end position="56"/>
    </location>
</feature>
<comment type="subcellular location">
    <subcellularLocation>
        <location evidence="1">Membrane</location>
        <topology evidence="1">Multi-pass membrane protein</topology>
    </subcellularLocation>
</comment>
<name>A0ABV3FRD1_9NOCA</name>
<evidence type="ECO:0000313" key="8">
    <source>
        <dbReference type="EMBL" id="MEV0707965.1"/>
    </source>
</evidence>
<dbReference type="PANTHER" id="PTHR36838:SF1">
    <property type="entry name" value="SLR1864 PROTEIN"/>
    <property type="match status" value="1"/>
</dbReference>
<keyword evidence="9" id="KW-1185">Reference proteome</keyword>
<proteinExistence type="predicted"/>
<feature type="transmembrane region" description="Helical" evidence="7">
    <location>
        <begin position="197"/>
        <end position="218"/>
    </location>
</feature>
<dbReference type="InterPro" id="IPR004776">
    <property type="entry name" value="Mem_transp_PIN-like"/>
</dbReference>
<dbReference type="PANTHER" id="PTHR36838">
    <property type="entry name" value="AUXIN EFFLUX CARRIER FAMILY PROTEIN"/>
    <property type="match status" value="1"/>
</dbReference>
<feature type="transmembrane region" description="Helical" evidence="7">
    <location>
        <begin position="168"/>
        <end position="191"/>
    </location>
</feature>
<organism evidence="8 9">
    <name type="scientific">Nocardia aurea</name>
    <dbReference type="NCBI Taxonomy" id="2144174"/>
    <lineage>
        <taxon>Bacteria</taxon>
        <taxon>Bacillati</taxon>
        <taxon>Actinomycetota</taxon>
        <taxon>Actinomycetes</taxon>
        <taxon>Mycobacteriales</taxon>
        <taxon>Nocardiaceae</taxon>
        <taxon>Nocardia</taxon>
    </lineage>
</organism>
<sequence>MNEITATLTRLLPIAALVVSGWWLARRKIIASELSKPLCDLAFLLLIPAYLFPKLYGSDLGRLFDLTAIGAYAAVAITGMVIVATLCLRRAELGPADTALRMMAACQVNTAYFAIPVFVQLFGDATPIFPILILQVCLLTVVVLTVLEFARTDHETHRHPAVTVTRSVGAALATPVVVACVAAIVANLASWPVPESVLSGLSFAGDAASPVALIALGLHLGGSTLRLRGATPDENAVIVFKCAILPSMVYGVTEYVVRVDDPWPAYLTVLAAMPTPQNVFVLAGRYNVGLDFAGSVVVKTTVVALVLLPVWTLLMT</sequence>
<keyword evidence="3" id="KW-1003">Cell membrane</keyword>
<feature type="transmembrane region" description="Helical" evidence="7">
    <location>
        <begin position="68"/>
        <end position="88"/>
    </location>
</feature>
<protein>
    <submittedName>
        <fullName evidence="8">AEC family transporter</fullName>
    </submittedName>
</protein>
<evidence type="ECO:0000256" key="1">
    <source>
        <dbReference type="ARBA" id="ARBA00004141"/>
    </source>
</evidence>
<evidence type="ECO:0000256" key="5">
    <source>
        <dbReference type="ARBA" id="ARBA00022989"/>
    </source>
</evidence>
<keyword evidence="4 7" id="KW-0812">Transmembrane</keyword>
<evidence type="ECO:0000256" key="6">
    <source>
        <dbReference type="ARBA" id="ARBA00023136"/>
    </source>
</evidence>
<dbReference type="Pfam" id="PF03547">
    <property type="entry name" value="Mem_trans"/>
    <property type="match status" value="1"/>
</dbReference>
<accession>A0ABV3FRD1</accession>